<dbReference type="GO" id="GO:0005524">
    <property type="term" value="F:ATP binding"/>
    <property type="evidence" value="ECO:0007669"/>
    <property type="project" value="UniProtKB-KW"/>
</dbReference>
<gene>
    <name evidence="13" type="ORF">CKU37_08730</name>
</gene>
<comment type="similarity">
    <text evidence="2 11">Belongs to the HsdR family.</text>
</comment>
<dbReference type="InterPro" id="IPR027417">
    <property type="entry name" value="P-loop_NTPase"/>
</dbReference>
<dbReference type="Gene3D" id="3.90.1570.50">
    <property type="match status" value="2"/>
</dbReference>
<dbReference type="InterPro" id="IPR051268">
    <property type="entry name" value="Type-I_R_enzyme_R_subunit"/>
</dbReference>
<keyword evidence="4" id="KW-0540">Nuclease</keyword>
<keyword evidence="6 11" id="KW-0680">Restriction system</keyword>
<evidence type="ECO:0000256" key="2">
    <source>
        <dbReference type="ARBA" id="ARBA00008598"/>
    </source>
</evidence>
<evidence type="ECO:0000256" key="11">
    <source>
        <dbReference type="RuleBase" id="RU364115"/>
    </source>
</evidence>
<evidence type="ECO:0000256" key="3">
    <source>
        <dbReference type="ARBA" id="ARBA00011296"/>
    </source>
</evidence>
<dbReference type="InterPro" id="IPR004473">
    <property type="entry name" value="Restrct_endonuc_typeI_HsdR"/>
</dbReference>
<dbReference type="RefSeq" id="WP_110981318.1">
    <property type="nucleotide sequence ID" value="NZ_JADPEB010000003.1"/>
</dbReference>
<dbReference type="CDD" id="cd22332">
    <property type="entry name" value="HsdR_N"/>
    <property type="match status" value="1"/>
</dbReference>
<evidence type="ECO:0000259" key="12">
    <source>
        <dbReference type="PROSITE" id="PS51192"/>
    </source>
</evidence>
<dbReference type="GO" id="GO:0009307">
    <property type="term" value="P:DNA restriction-modification system"/>
    <property type="evidence" value="ECO:0007669"/>
    <property type="project" value="UniProtKB-KW"/>
</dbReference>
<proteinExistence type="inferred from homology"/>
<feature type="domain" description="Helicase ATP-binding" evidence="12">
    <location>
        <begin position="296"/>
        <end position="458"/>
    </location>
</feature>
<keyword evidence="5 11" id="KW-0547">Nucleotide-binding</keyword>
<dbReference type="Proteomes" id="UP000248776">
    <property type="component" value="Unassembled WGS sequence"/>
</dbReference>
<dbReference type="InterPro" id="IPR014001">
    <property type="entry name" value="Helicase_ATP-bd"/>
</dbReference>
<comment type="subunit">
    <text evidence="3 11">The type I restriction/modification system is composed of three polypeptides R, M and S.</text>
</comment>
<dbReference type="CDD" id="cd18030">
    <property type="entry name" value="DEXHc_RE_I_HsdR"/>
    <property type="match status" value="1"/>
</dbReference>
<dbReference type="PROSITE" id="PS51192">
    <property type="entry name" value="HELICASE_ATP_BIND_1"/>
    <property type="match status" value="1"/>
</dbReference>
<comment type="caution">
    <text evidence="13">The sequence shown here is derived from an EMBL/GenBank/DDBJ whole genome shotgun (WGS) entry which is preliminary data.</text>
</comment>
<dbReference type="CDD" id="cd18800">
    <property type="entry name" value="SF2_C_EcoR124I-like"/>
    <property type="match status" value="1"/>
</dbReference>
<organism evidence="13 14">
    <name type="scientific">Streptococcus salivarius</name>
    <dbReference type="NCBI Taxonomy" id="1304"/>
    <lineage>
        <taxon>Bacteria</taxon>
        <taxon>Bacillati</taxon>
        <taxon>Bacillota</taxon>
        <taxon>Bacilli</taxon>
        <taxon>Lactobacillales</taxon>
        <taxon>Streptococcaceae</taxon>
        <taxon>Streptococcus</taxon>
    </lineage>
</organism>
<dbReference type="GO" id="GO:0003677">
    <property type="term" value="F:DNA binding"/>
    <property type="evidence" value="ECO:0007669"/>
    <property type="project" value="UniProtKB-KW"/>
</dbReference>
<evidence type="ECO:0000256" key="10">
    <source>
        <dbReference type="ARBA" id="ARBA00023125"/>
    </source>
</evidence>
<dbReference type="InterPro" id="IPR007409">
    <property type="entry name" value="Restrct_endonuc_type1_HsdR_N"/>
</dbReference>
<evidence type="ECO:0000256" key="5">
    <source>
        <dbReference type="ARBA" id="ARBA00022741"/>
    </source>
</evidence>
<dbReference type="Gene3D" id="3.40.50.300">
    <property type="entry name" value="P-loop containing nucleotide triphosphate hydrolases"/>
    <property type="match status" value="2"/>
</dbReference>
<dbReference type="PANTHER" id="PTHR30195">
    <property type="entry name" value="TYPE I SITE-SPECIFIC DEOXYRIBONUCLEASE PROTEIN SUBUNIT M AND R"/>
    <property type="match status" value="1"/>
</dbReference>
<dbReference type="InterPro" id="IPR040980">
    <property type="entry name" value="SWI2_SNF2"/>
</dbReference>
<dbReference type="SUPFAM" id="SSF52540">
    <property type="entry name" value="P-loop containing nucleoside triphosphate hydrolases"/>
    <property type="match status" value="2"/>
</dbReference>
<keyword evidence="8 11" id="KW-0378">Hydrolase</keyword>
<sequence>MSESTLTTAIVESDNFIILEKYTKIEQPSQYQTEADLEKELIADLCQQGYEYLTYLTTPEALLANLKTQMEVLNNVVFTDAEWLRFLDEYLNKPSDSLIDRTRKLHDNYIYDFIFDDGHIQNIYLWDKKNISRNKLQVINQMKQVGTSSNRYDVTLLVNGLPLVQIELKKRGVAIREAFNQVHRYSKESFNEENSLFKYLQIFIISNGTDTRYFANTTKRDKNSFEFTMNWALKNNNPIKDLKDFTATFLSQQTLLNVLINYSVFDTNDTLLIMRPYQIAATERIIWKIRSAIASKIKSGPDTGGYIWHTTGSGKTLTSFKAARLATEMEEVDKVFFVVDRKDLDYQTMKEYQRFSPDSVNGSNSTAGLKRNIEKDDNKIVVTTIQKLNNFMNSESQHEIYQKQVVFIFDECHRSQFGKVQMRLRLKFKKYCQFGFTGTPILPDKYDASGKLIQKGNALGTDTTVSVFGRELHAYVLTDAIRDQKVLKFMVDYNDVRPQFKAIESEQDLTKLSAAENKKALLHPTRIAEISSYILEHFAQKTHRFSDKGFNAMFAVSSIDAAKAYYQELQKQQKYSDKPLKIATIFSYAANESQAAIGEIDDESFSPTDIADISSKEFLASCVSDYNRLFGTNFTINSKDFQNYYRDLAKRVKNRDVDLLIVVGMFLTGFDAPTLNTLFVDKNLRYHGLIQAFSRTNRIYDATKSFGNIVTFRDLEQATTDAIKLFGKTETAEILLERPYQDYMTGFTEAGEDQKGYMAVVQELQEKFPDPQTIIKESDKKEFISLFGQFLRLDNILQNYDDFMSLKALQELDILDKKAVESFKKRYHMDDATLAELAQLSIPSIREIQDYRSTYNDIKSWYDNEGRNKEDGHSKVDWDSVVFEVELLKSQEINLDYILELIFETNKKVSNKDVLVEEITRTIRASLGNRSKEDLIVDFIHKSDLDNFSDKSDIIEQFFVFAQHEQKREAEDLIRVEGLNEQCAKRYIQTSLKHGYASENGNDLNEALPKMSPLNPQYRTKKQIVFQKISSFVEKFKGIGGEL</sequence>
<keyword evidence="7" id="KW-0255">Endonuclease</keyword>
<dbReference type="NCBIfam" id="TIGR00348">
    <property type="entry name" value="hsdR"/>
    <property type="match status" value="1"/>
</dbReference>
<dbReference type="AlphaFoldDB" id="A0AA45CRT0"/>
<evidence type="ECO:0000256" key="4">
    <source>
        <dbReference type="ARBA" id="ARBA00022722"/>
    </source>
</evidence>
<dbReference type="Pfam" id="PF04313">
    <property type="entry name" value="HSDR_N"/>
    <property type="match status" value="1"/>
</dbReference>
<evidence type="ECO:0000313" key="13">
    <source>
        <dbReference type="EMBL" id="PZD55777.1"/>
    </source>
</evidence>
<dbReference type="Pfam" id="PF22679">
    <property type="entry name" value="T1R_D3-like"/>
    <property type="match status" value="1"/>
</dbReference>
<reference evidence="13 14" key="1">
    <citation type="submission" date="2017-08" db="EMBL/GenBank/DDBJ databases">
        <title>Streptococcus salivarius strain HS0302 Genome.</title>
        <authorList>
            <person name="Smith J."/>
            <person name="Deng P."/>
            <person name="Geng M."/>
        </authorList>
    </citation>
    <scope>NUCLEOTIDE SEQUENCE [LARGE SCALE GENOMIC DNA]</scope>
    <source>
        <strain evidence="13 14">HS0302</strain>
    </source>
</reference>
<evidence type="ECO:0000256" key="1">
    <source>
        <dbReference type="ARBA" id="ARBA00000851"/>
    </source>
</evidence>
<evidence type="ECO:0000256" key="7">
    <source>
        <dbReference type="ARBA" id="ARBA00022759"/>
    </source>
</evidence>
<comment type="catalytic activity">
    <reaction evidence="1 11">
        <text>Endonucleolytic cleavage of DNA to give random double-stranded fragments with terminal 5'-phosphates, ATP is simultaneously hydrolyzed.</text>
        <dbReference type="EC" id="3.1.21.3"/>
    </reaction>
</comment>
<dbReference type="Gene3D" id="1.10.10.2110">
    <property type="match status" value="1"/>
</dbReference>
<dbReference type="InterPro" id="IPR022625">
    <property type="entry name" value="TypeI_RM_Rsu_C"/>
</dbReference>
<dbReference type="Pfam" id="PF18766">
    <property type="entry name" value="SWI2_SNF2"/>
    <property type="match status" value="1"/>
</dbReference>
<keyword evidence="13" id="KW-0347">Helicase</keyword>
<dbReference type="InterPro" id="IPR055180">
    <property type="entry name" value="HsdR_RecA-like_helicase_dom_2"/>
</dbReference>
<dbReference type="EC" id="3.1.21.3" evidence="11"/>
<dbReference type="EMBL" id="NSIW01000018">
    <property type="protein sequence ID" value="PZD55777.1"/>
    <property type="molecule type" value="Genomic_DNA"/>
</dbReference>
<dbReference type="GO" id="GO:0009035">
    <property type="term" value="F:type I site-specific deoxyribonuclease activity"/>
    <property type="evidence" value="ECO:0007669"/>
    <property type="project" value="UniProtKB-EC"/>
</dbReference>
<dbReference type="Pfam" id="PF12008">
    <property type="entry name" value="EcoR124_C"/>
    <property type="match status" value="1"/>
</dbReference>
<evidence type="ECO:0000256" key="6">
    <source>
        <dbReference type="ARBA" id="ARBA00022747"/>
    </source>
</evidence>
<dbReference type="Gene3D" id="1.20.58.2040">
    <property type="match status" value="1"/>
</dbReference>
<keyword evidence="9 11" id="KW-0067">ATP-binding</keyword>
<name>A0AA45CRT0_STRSL</name>
<evidence type="ECO:0000313" key="14">
    <source>
        <dbReference type="Proteomes" id="UP000248776"/>
    </source>
</evidence>
<protein>
    <recommendedName>
        <fullName evidence="11">Type I restriction enzyme endonuclease subunit</fullName>
        <shortName evidence="11">R protein</shortName>
        <ecNumber evidence="11">3.1.21.3</ecNumber>
    </recommendedName>
    <alternativeName>
        <fullName evidence="11">Type-1 restriction enzyme R protein</fullName>
    </alternativeName>
</protein>
<dbReference type="SMART" id="SM00487">
    <property type="entry name" value="DEXDc"/>
    <property type="match status" value="1"/>
</dbReference>
<evidence type="ECO:0000256" key="8">
    <source>
        <dbReference type="ARBA" id="ARBA00022801"/>
    </source>
</evidence>
<dbReference type="PANTHER" id="PTHR30195:SF16">
    <property type="entry name" value="TYPE I RESTRICTION ENZYME ENDONUCLEASE SUBUNIT"/>
    <property type="match status" value="1"/>
</dbReference>
<evidence type="ECO:0000256" key="9">
    <source>
        <dbReference type="ARBA" id="ARBA00022840"/>
    </source>
</evidence>
<keyword evidence="10 11" id="KW-0238">DNA-binding</keyword>
<dbReference type="GO" id="GO:0004386">
    <property type="term" value="F:helicase activity"/>
    <property type="evidence" value="ECO:0007669"/>
    <property type="project" value="UniProtKB-KW"/>
</dbReference>
<accession>A0AA45CRT0</accession>
<comment type="function">
    <text evidence="11">Subunit R is required for both nuclease and ATPase activities, but not for modification.</text>
</comment>